<dbReference type="SUPFAM" id="SSF81901">
    <property type="entry name" value="HCP-like"/>
    <property type="match status" value="5"/>
</dbReference>
<proteinExistence type="inferred from homology"/>
<dbReference type="SUPFAM" id="SSF49899">
    <property type="entry name" value="Concanavalin A-like lectins/glucanases"/>
    <property type="match status" value="1"/>
</dbReference>
<dbReference type="SUPFAM" id="SSF56112">
    <property type="entry name" value="Protein kinase-like (PK-like)"/>
    <property type="match status" value="1"/>
</dbReference>
<dbReference type="Gene3D" id="2.60.120.920">
    <property type="match status" value="1"/>
</dbReference>
<keyword evidence="6" id="KW-1185">Reference proteome</keyword>
<dbReference type="InterPro" id="IPR006597">
    <property type="entry name" value="Sel1-like"/>
</dbReference>
<dbReference type="Pfam" id="PF00622">
    <property type="entry name" value="SPRY"/>
    <property type="match status" value="1"/>
</dbReference>
<dbReference type="PROSITE" id="PS50188">
    <property type="entry name" value="B302_SPRY"/>
    <property type="match status" value="1"/>
</dbReference>
<dbReference type="SMART" id="SM00671">
    <property type="entry name" value="SEL1"/>
    <property type="match status" value="23"/>
</dbReference>
<accession>A0A015II63</accession>
<comment type="similarity">
    <text evidence="1">Belongs to the sel-1 family.</text>
</comment>
<dbReference type="EMBL" id="JEMT01028780">
    <property type="protein sequence ID" value="EXX53740.1"/>
    <property type="molecule type" value="Genomic_DNA"/>
</dbReference>
<evidence type="ECO:0000313" key="5">
    <source>
        <dbReference type="EMBL" id="EXX53740.1"/>
    </source>
</evidence>
<keyword evidence="2" id="KW-0067">ATP-binding</keyword>
<feature type="binding site" evidence="2">
    <location>
        <position position="44"/>
    </location>
    <ligand>
        <name>ATP</name>
        <dbReference type="ChEBI" id="CHEBI:30616"/>
    </ligand>
</feature>
<reference evidence="5 6" key="1">
    <citation type="submission" date="2014-02" db="EMBL/GenBank/DDBJ databases">
        <title>Single nucleus genome sequencing reveals high similarity among nuclei of an endomycorrhizal fungus.</title>
        <authorList>
            <person name="Lin K."/>
            <person name="Geurts R."/>
            <person name="Zhang Z."/>
            <person name="Limpens E."/>
            <person name="Saunders D.G."/>
            <person name="Mu D."/>
            <person name="Pang E."/>
            <person name="Cao H."/>
            <person name="Cha H."/>
            <person name="Lin T."/>
            <person name="Zhou Q."/>
            <person name="Shang Y."/>
            <person name="Li Y."/>
            <person name="Ivanov S."/>
            <person name="Sharma T."/>
            <person name="Velzen R.V."/>
            <person name="Ruijter N.D."/>
            <person name="Aanen D.K."/>
            <person name="Win J."/>
            <person name="Kamoun S."/>
            <person name="Bisseling T."/>
            <person name="Huang S."/>
        </authorList>
    </citation>
    <scope>NUCLEOTIDE SEQUENCE [LARGE SCALE GENOMIC DNA]</scope>
    <source>
        <strain evidence="6">DAOM197198w</strain>
    </source>
</reference>
<evidence type="ECO:0000259" key="3">
    <source>
        <dbReference type="PROSITE" id="PS50011"/>
    </source>
</evidence>
<dbReference type="PROSITE" id="PS00107">
    <property type="entry name" value="PROTEIN_KINASE_ATP"/>
    <property type="match status" value="1"/>
</dbReference>
<dbReference type="Pfam" id="PF07714">
    <property type="entry name" value="PK_Tyr_Ser-Thr"/>
    <property type="match status" value="1"/>
</dbReference>
<dbReference type="InterPro" id="IPR043136">
    <property type="entry name" value="B30.2/SPRY_sf"/>
</dbReference>
<dbReference type="InterPro" id="IPR000719">
    <property type="entry name" value="Prot_kinase_dom"/>
</dbReference>
<keyword evidence="2" id="KW-0547">Nucleotide-binding</keyword>
<evidence type="ECO:0000259" key="4">
    <source>
        <dbReference type="PROSITE" id="PS50188"/>
    </source>
</evidence>
<dbReference type="SMART" id="SM00220">
    <property type="entry name" value="S_TKc"/>
    <property type="match status" value="1"/>
</dbReference>
<sequence>MANSSYISDLDYDEFQNIIEIGKGKNSVIRRADWTKHNNRIALKNLNSKEEFIQEIKQLCKVNYHPNINHLLGTTKDTFGNDIMVLEYANEGSLRDYLKNQFSTLNWSQKIEMALDVTRGLMCLHSENIIHRSLHAENVLVNDGKLKISDLAHSAQQFEDLTLSKVHVMVEYADPKYLFDPVNYKLSMKSDIYSLSILLWELSSGRPPYSKVQKSHNKLRHDILNGLREIPVENTPIKYQQLYQKCWKESLNQRSNIFEVFEVLSQLKFENIGEAIVENVDDVEDESTDQEIIQKLKLNHGLFLNDYTVQPSEQAIYDDNGELDVDLYDEPLVYTDINLSFDDNFDNNFETSFQPYDACINFPFAKVSFNGDLLGTFLNYENTDGKLNDYYGHFFSKKVLVGGQLFIKDLNTATTTQIHLLKMHLNWAYNLVKREDQNQLYNINVQLEPTIETLDGKEITTTEELVNWMKNLYQENMIDVISYINPIPILKLKDDPQLVDNIQGFDEKIIKVANYKDRLNFGEWVKDSIYVNLPEWIDSFNLFQGLIINKNSEVEIAHKAFIDLIKKYPYLESKDNFHLKFKKPTNELEISSNKLEISSVKKIKSHIFNSVFDDVNGEKLKNYENNICFIINYEQYEIFLPRDNITLSKGFRQDIGNAIKDMRPREALQDVFNKYGYLFPQKIVLGKSFNYISTRFSPKFDRVSSKISTIESLKSYLKHLEMPDLTQKEKIEIEIPYLLTKEEKIEIDELPDFIRENKDDLEIIEYDNIINLYDMLQYEQQKQIDIIFDEGYKVIMVGRNDLKDLNDDNTENYKYISINLSLKDQDYEVFGSIVSDDILEKSGEFSVKFKFYDFKGFTAIIKNLEDLKNRHLKITKCYILWVIVGKPSKLSVFSPKNRICQIDCINESILLQPDKSYYEIKTPFQLSQGCVISINTYHPPINNEPADLIKFVKWSHNSIIFHSNPILRALNVNENNYIDYEVDVLVENFSIELHICIFTDFKKLKIDNEENEFSLNLIGNILTKENFIIDKYNDANEFNINESNINENNINYDNLNNIVNQIIDFLINEKYFTFDESKRIQVIIEKFFTNDIDLKKMLNWLLSNQDNLNNLFLLGYFYYFIIKTNEVYKKAFNLFYNVINSKHITFYENASYLAKYYTGICYLNGKGIEKNDVKAFKYFKQLFKNNKNYNNEVVILGYCYMNGIGTKVNKKKAFEFYEKAANKENIYAQNKLGLLYKSGIGIEKNSDKAIFWIEKLAEKSTEGKNMLNTLHVYNINVKSNIKDLFHQVEKAAKNGNEKEIYNLGKYYEYGIGCKVNKYKAFEYYKQAAKKKYLEAIFKVGNCYYNEIGITVNKKEAFKYYNEAANKKHKIAQNNLGILYENGDGIEKNLEKAIDWYKKSAKNEYKDGYYNLGLYFEFKENNKKFAFEFYKKAAEYEHLDALFKLGYFYSKGIEVTVNNKEAFGFYKEAAIKGHRIAQNNLGMLYENSKKTEKNVKAFYWYKKSADNKYNLAYYNVGRCYENKIGIELNESKAFKFYKKAAKNNHLLAIFKVATYYSNGIGIEKNLKEAFNWYQKAVENNNINAMYNLAECYKNGEGIEKNLIKAFNWYQKAVENNNINAMYNLAECYKNGEGTEKNLEKAFNWYQKAVKNNNTNAMYNLAECYKNGEGTEKNLQKAFNWYQKAIENNNINAMYNLAECYKNGEGTEKNLEKAFNWYQKIAENNNINAMYNLAECYKNGEGTEKNLEKAFNWYQKAAENNNINAMYNLAECYKNGKGIEKNLEKAFNWYQKTAENNNINAMYNLAECYKNGEGIEKNLEKAFYWYQKVAENGHIEAQNNIGCLYEKGEGTEKNLKKAFYWYQKAVENGHIEAQNNIGCLYEKGEGTEKNLKKAFYWYQKAVENGHIEAQNNIGCLYEKGEGTEKNLKKAFYWYQKAAENEHKNAMYNLAICYQNGKGIEINLKKALDWYKKAVKNGHTEAQNNIDYLYKKEKAENFTKNNPPIEELPPPEHIAEIQNIGGVKAWQWINDESDQLVSIQGEGEIIEFLDNMDISIQTNYPCFIPIFEKGEGVIVEGEQIRYSETMFVQPQKTPHRKLHYYEITVIKYMDPYNTNIAIGLATKPYPHFRLPGLNLYSVGYHSINGQKFNNDSIGIEYGPDWTKVEDTIGCGYYSDSGDVFFTKNGKFLGCAFTNIKHIWFPTIGANSPCTIEINFGDNPDNEFKYKEAIGYGPGGSILLSKRRSLKSRNNIKGSSSESKT</sequence>
<dbReference type="HOGENOM" id="CLU_000288_7_12_1"/>
<dbReference type="InterPro" id="IPR013320">
    <property type="entry name" value="ConA-like_dom_sf"/>
</dbReference>
<dbReference type="PROSITE" id="PS50011">
    <property type="entry name" value="PROTEIN_KINASE_DOM"/>
    <property type="match status" value="1"/>
</dbReference>
<dbReference type="OrthoDB" id="2324468at2759"/>
<evidence type="ECO:0000256" key="2">
    <source>
        <dbReference type="PROSITE-ProRule" id="PRU10141"/>
    </source>
</evidence>
<dbReference type="Gene3D" id="1.25.40.10">
    <property type="entry name" value="Tetratricopeptide repeat domain"/>
    <property type="match status" value="5"/>
</dbReference>
<dbReference type="InterPro" id="IPR011009">
    <property type="entry name" value="Kinase-like_dom_sf"/>
</dbReference>
<dbReference type="InterPro" id="IPR001245">
    <property type="entry name" value="Ser-Thr/Tyr_kinase_cat_dom"/>
</dbReference>
<dbReference type="GO" id="GO:0005524">
    <property type="term" value="F:ATP binding"/>
    <property type="evidence" value="ECO:0007669"/>
    <property type="project" value="UniProtKB-UniRule"/>
</dbReference>
<dbReference type="InterPro" id="IPR003877">
    <property type="entry name" value="SPRY_dom"/>
</dbReference>
<dbReference type="GO" id="GO:0004672">
    <property type="term" value="F:protein kinase activity"/>
    <property type="evidence" value="ECO:0007669"/>
    <property type="project" value="InterPro"/>
</dbReference>
<dbReference type="SMART" id="SM00449">
    <property type="entry name" value="SPRY"/>
    <property type="match status" value="1"/>
</dbReference>
<dbReference type="PANTHER" id="PTHR11102:SF160">
    <property type="entry name" value="ERAD-ASSOCIATED E3 UBIQUITIN-PROTEIN LIGASE COMPONENT HRD3"/>
    <property type="match status" value="1"/>
</dbReference>
<organism evidence="5 6">
    <name type="scientific">Rhizophagus irregularis (strain DAOM 197198w)</name>
    <name type="common">Glomus intraradices</name>
    <dbReference type="NCBI Taxonomy" id="1432141"/>
    <lineage>
        <taxon>Eukaryota</taxon>
        <taxon>Fungi</taxon>
        <taxon>Fungi incertae sedis</taxon>
        <taxon>Mucoromycota</taxon>
        <taxon>Glomeromycotina</taxon>
        <taxon>Glomeromycetes</taxon>
        <taxon>Glomerales</taxon>
        <taxon>Glomeraceae</taxon>
        <taxon>Rhizophagus</taxon>
    </lineage>
</organism>
<evidence type="ECO:0000313" key="6">
    <source>
        <dbReference type="Proteomes" id="UP000022910"/>
    </source>
</evidence>
<dbReference type="Gene3D" id="1.10.510.10">
    <property type="entry name" value="Transferase(Phosphotransferase) domain 1"/>
    <property type="match status" value="1"/>
</dbReference>
<name>A0A015II63_RHIIW</name>
<evidence type="ECO:0000256" key="1">
    <source>
        <dbReference type="ARBA" id="ARBA00038101"/>
    </source>
</evidence>
<dbReference type="InterPro" id="IPR050767">
    <property type="entry name" value="Sel1_AlgK"/>
</dbReference>
<protein>
    <submittedName>
        <fullName evidence="5">Skt5p</fullName>
    </submittedName>
</protein>
<gene>
    <name evidence="5" type="ORF">RirG_241160</name>
</gene>
<comment type="caution">
    <text evidence="5">The sequence shown here is derived from an EMBL/GenBank/DDBJ whole genome shotgun (WGS) entry which is preliminary data.</text>
</comment>
<feature type="domain" description="B30.2/SPRY" evidence="4">
    <location>
        <begin position="2028"/>
        <end position="2217"/>
    </location>
</feature>
<dbReference type="Pfam" id="PF08238">
    <property type="entry name" value="Sel1"/>
    <property type="match status" value="22"/>
</dbReference>
<dbReference type="InterPro" id="IPR011990">
    <property type="entry name" value="TPR-like_helical_dom_sf"/>
</dbReference>
<dbReference type="PANTHER" id="PTHR11102">
    <property type="entry name" value="SEL-1-LIKE PROTEIN"/>
    <property type="match status" value="1"/>
</dbReference>
<dbReference type="InterPro" id="IPR017441">
    <property type="entry name" value="Protein_kinase_ATP_BS"/>
</dbReference>
<dbReference type="InterPro" id="IPR001870">
    <property type="entry name" value="B30.2/SPRY"/>
</dbReference>
<feature type="domain" description="Protein kinase" evidence="3">
    <location>
        <begin position="15"/>
        <end position="269"/>
    </location>
</feature>
<dbReference type="Proteomes" id="UP000022910">
    <property type="component" value="Unassembled WGS sequence"/>
</dbReference>